<protein>
    <submittedName>
        <fullName evidence="1">Uncharacterized protein</fullName>
    </submittedName>
</protein>
<evidence type="ECO:0000313" key="2">
    <source>
        <dbReference type="Proteomes" id="UP000253250"/>
    </source>
</evidence>
<evidence type="ECO:0000313" key="1">
    <source>
        <dbReference type="EMBL" id="RCN59330.1"/>
    </source>
</evidence>
<dbReference type="Proteomes" id="UP000253250">
    <property type="component" value="Unassembled WGS sequence"/>
</dbReference>
<dbReference type="PROSITE" id="PS51934">
    <property type="entry name" value="LRAT"/>
    <property type="match status" value="1"/>
</dbReference>
<sequence>MIGGLMSASYAIIRPGDILKRPKGLHEHVGVAWFDGRVLHNSPRRGEHLSSVDEFAAGRAVRVQPTPTHYRSRVLANGAAVLRAPRGYHLLCNNCEHTAHYVVHGRPMSPQLLAWTVIALFGAFVALR</sequence>
<dbReference type="InterPro" id="IPR007053">
    <property type="entry name" value="LRAT_dom"/>
</dbReference>
<dbReference type="EMBL" id="PSYR01000001">
    <property type="protein sequence ID" value="RCN59330.1"/>
    <property type="molecule type" value="Genomic_DNA"/>
</dbReference>
<dbReference type="AlphaFoldDB" id="A0A1C2G079"/>
<keyword evidence="2" id="KW-1185">Reference proteome</keyword>
<gene>
    <name evidence="1" type="ORF">C4900_06420</name>
</gene>
<accession>A0A1C2G079</accession>
<dbReference type="Gene3D" id="3.90.1720.10">
    <property type="entry name" value="endopeptidase domain like (from Nostoc punctiforme)"/>
    <property type="match status" value="1"/>
</dbReference>
<reference evidence="1 2" key="1">
    <citation type="submission" date="2018-02" db="EMBL/GenBank/DDBJ databases">
        <title>Insights into the biology of acidophilic members of the Acidiferrobacteraceae family derived from comparative genomic analyses.</title>
        <authorList>
            <person name="Issotta F."/>
            <person name="Thyssen C."/>
            <person name="Mena C."/>
            <person name="Moya A."/>
            <person name="Bellenberg S."/>
            <person name="Sproer C."/>
            <person name="Covarrubias P.C."/>
            <person name="Sand W."/>
            <person name="Quatrini R."/>
            <person name="Vera M."/>
        </authorList>
    </citation>
    <scope>NUCLEOTIDE SEQUENCE [LARGE SCALE GENOMIC DNA]</scope>
    <source>
        <strain evidence="2">m-1</strain>
    </source>
</reference>
<dbReference type="STRING" id="163359.A9R16_14000"/>
<organism evidence="1 2">
    <name type="scientific">Acidiferrobacter thiooxydans</name>
    <dbReference type="NCBI Taxonomy" id="163359"/>
    <lineage>
        <taxon>Bacteria</taxon>
        <taxon>Pseudomonadati</taxon>
        <taxon>Pseudomonadota</taxon>
        <taxon>Gammaproteobacteria</taxon>
        <taxon>Acidiferrobacterales</taxon>
        <taxon>Acidiferrobacteraceae</taxon>
        <taxon>Acidiferrobacter</taxon>
    </lineage>
</organism>
<proteinExistence type="predicted"/>
<name>A0A1C2G079_9GAMM</name>
<comment type="caution">
    <text evidence="1">The sequence shown here is derived from an EMBL/GenBank/DDBJ whole genome shotgun (WGS) entry which is preliminary data.</text>
</comment>